<evidence type="ECO:0000313" key="2">
    <source>
        <dbReference type="EMBL" id="MCH7397891.1"/>
    </source>
</evidence>
<gene>
    <name evidence="2" type="ORF">MM236_07820</name>
</gene>
<dbReference type="RefSeq" id="WP_241274402.1">
    <property type="nucleotide sequence ID" value="NZ_JAKZGS010000004.1"/>
</dbReference>
<proteinExistence type="predicted"/>
<feature type="chain" id="PRO_5046623807" description="DUF4369 domain-containing protein" evidence="1">
    <location>
        <begin position="21"/>
        <end position="198"/>
    </location>
</feature>
<accession>A0ABS9UMR3</accession>
<reference evidence="2" key="1">
    <citation type="submission" date="2022-03" db="EMBL/GenBank/DDBJ databases">
        <title>De novo assembled genomes of Belliella spp. (Cyclobacteriaceae) strains.</title>
        <authorList>
            <person name="Szabo A."/>
            <person name="Korponai K."/>
            <person name="Felfoldi T."/>
        </authorList>
    </citation>
    <scope>NUCLEOTIDE SEQUENCE</scope>
    <source>
        <strain evidence="2">DSM 107340</strain>
    </source>
</reference>
<dbReference type="Proteomes" id="UP001165488">
    <property type="component" value="Unassembled WGS sequence"/>
</dbReference>
<evidence type="ECO:0000256" key="1">
    <source>
        <dbReference type="SAM" id="SignalP"/>
    </source>
</evidence>
<evidence type="ECO:0000313" key="3">
    <source>
        <dbReference type="Proteomes" id="UP001165488"/>
    </source>
</evidence>
<evidence type="ECO:0008006" key="4">
    <source>
        <dbReference type="Google" id="ProtNLM"/>
    </source>
</evidence>
<comment type="caution">
    <text evidence="2">The sequence shown here is derived from an EMBL/GenBank/DDBJ whole genome shotgun (WGS) entry which is preliminary data.</text>
</comment>
<feature type="signal peptide" evidence="1">
    <location>
        <begin position="1"/>
        <end position="20"/>
    </location>
</feature>
<sequence length="198" mass="22837">MKFLSFYLFVFFGIIVNSNAQQNIEWSPDVILEFSDFKSKRSKIDPSVDSYLIQAGSKIDFLINMTNAEFMFTKNFNSKVTAIFSPNASLIIAPNDKIANSLINFARYQFDLTELYSRKFRKMLYENKGTFSNISYILPLYEKIQEELVERSGEAGDTSSLGIHADELEKLHLAVRLELTDYEDFCKTCTPPKNKKKK</sequence>
<protein>
    <recommendedName>
        <fullName evidence="4">DUF4369 domain-containing protein</fullName>
    </recommendedName>
</protein>
<keyword evidence="3" id="KW-1185">Reference proteome</keyword>
<dbReference type="EMBL" id="JAKZGS010000004">
    <property type="protein sequence ID" value="MCH7397891.1"/>
    <property type="molecule type" value="Genomic_DNA"/>
</dbReference>
<organism evidence="2 3">
    <name type="scientific">Belliella calami</name>
    <dbReference type="NCBI Taxonomy" id="2923436"/>
    <lineage>
        <taxon>Bacteria</taxon>
        <taxon>Pseudomonadati</taxon>
        <taxon>Bacteroidota</taxon>
        <taxon>Cytophagia</taxon>
        <taxon>Cytophagales</taxon>
        <taxon>Cyclobacteriaceae</taxon>
        <taxon>Belliella</taxon>
    </lineage>
</organism>
<keyword evidence="1" id="KW-0732">Signal</keyword>
<name>A0ABS9UMR3_9BACT</name>